<name>A0AAF0E4Z5_9BASI</name>
<feature type="region of interest" description="Disordered" evidence="9">
    <location>
        <begin position="18"/>
        <end position="45"/>
    </location>
</feature>
<dbReference type="GO" id="GO:0032210">
    <property type="term" value="P:regulation of telomere maintenance via telomerase"/>
    <property type="evidence" value="ECO:0007669"/>
    <property type="project" value="TreeGrafter"/>
</dbReference>
<proteinExistence type="inferred from homology"/>
<dbReference type="InterPro" id="IPR028389">
    <property type="entry name" value="POT1"/>
</dbReference>
<keyword evidence="5" id="KW-0158">Chromosome</keyword>
<evidence type="ECO:0000313" key="11">
    <source>
        <dbReference type="EMBL" id="WFD18574.1"/>
    </source>
</evidence>
<dbReference type="EMBL" id="CP119909">
    <property type="protein sequence ID" value="WFD18574.1"/>
    <property type="molecule type" value="Genomic_DNA"/>
</dbReference>
<dbReference type="GO" id="GO:0016233">
    <property type="term" value="P:telomere capping"/>
    <property type="evidence" value="ECO:0007669"/>
    <property type="project" value="TreeGrafter"/>
</dbReference>
<accession>A0AAF0E4Z5</accession>
<evidence type="ECO:0000259" key="10">
    <source>
        <dbReference type="SMART" id="SM00976"/>
    </source>
</evidence>
<keyword evidence="12" id="KW-1185">Reference proteome</keyword>
<dbReference type="SUPFAM" id="SSF50249">
    <property type="entry name" value="Nucleic acid-binding proteins"/>
    <property type="match status" value="2"/>
</dbReference>
<feature type="domain" description="Telomeric single stranded DNA binding POT1/Cdc13" evidence="10">
    <location>
        <begin position="240"/>
        <end position="367"/>
    </location>
</feature>
<dbReference type="InterPro" id="IPR011564">
    <property type="entry name" value="Telomer_end-bd_POT1/Cdc13"/>
</dbReference>
<keyword evidence="7" id="KW-0238">DNA-binding</keyword>
<sequence>MGRSRRRRPPVEMRVVERANVPYPVQDTEPGPPFASSGAQQSHPGTPLLGMHDGEQAMLGEHVPLARWLARIARGRGAMVCTAGILSDITSVTETSPSLQCCLDADGCAVPLTLSGRHALALHQALARHATSAPIYAFVSGYGAELQRLPRDPPRAGVVWTERMALKALVEPADAGPLTLWFEIDRARPATVVVQSADVPQATLCSDAWFDSCEALEPAPRARASPEPARPATECDQRTYTPLDKIRAGQLANVMGVLVEPPTVRTDKGADAMVRLYIRAPSAPGTVVPANLFARQLDQLPQHARAGDAILLRHVQCKEFLGRVVCVGPAFRPYSWALCSHGTFAQPKGTHIGPEEAAALTQLTRSEPHAPPRAPTTIAALRAGTMADLVVELVAVHLGRHVPDLYVTDYSCNEALQQNDEHLQRRFARDEASCRGRVFHVGLWGEQGALALRLHAGQFVRLGRVHVRAHAWQGLLGAMGSQNRPSDTITILDERDALLAPLLQRRSTWMAQRAAPKRRASPVAAAPTTRPRTASPQAAESELPPASLFPVAAMEPVQAPRYALDSDDSA</sequence>
<organism evidence="11 12">
    <name type="scientific">Malassezia caprae</name>
    <dbReference type="NCBI Taxonomy" id="1381934"/>
    <lineage>
        <taxon>Eukaryota</taxon>
        <taxon>Fungi</taxon>
        <taxon>Dikarya</taxon>
        <taxon>Basidiomycota</taxon>
        <taxon>Ustilaginomycotina</taxon>
        <taxon>Malasseziomycetes</taxon>
        <taxon>Malasseziales</taxon>
        <taxon>Malasseziaceae</taxon>
        <taxon>Malassezia</taxon>
    </lineage>
</organism>
<evidence type="ECO:0000313" key="12">
    <source>
        <dbReference type="Proteomes" id="UP001220961"/>
    </source>
</evidence>
<dbReference type="Proteomes" id="UP001220961">
    <property type="component" value="Chromosome 2"/>
</dbReference>
<comment type="similarity">
    <text evidence="3">Belongs to the telombin family.</text>
</comment>
<dbReference type="GO" id="GO:0010521">
    <property type="term" value="F:telomerase inhibitor activity"/>
    <property type="evidence" value="ECO:0007669"/>
    <property type="project" value="TreeGrafter"/>
</dbReference>
<evidence type="ECO:0000256" key="1">
    <source>
        <dbReference type="ARBA" id="ARBA00004123"/>
    </source>
</evidence>
<evidence type="ECO:0000256" key="5">
    <source>
        <dbReference type="ARBA" id="ARBA00022454"/>
    </source>
</evidence>
<gene>
    <name evidence="11" type="ORF">MCAP1_000778</name>
</gene>
<dbReference type="Pfam" id="PF16686">
    <property type="entry name" value="POT1PC"/>
    <property type="match status" value="1"/>
</dbReference>
<feature type="compositionally biased region" description="Low complexity" evidence="9">
    <location>
        <begin position="521"/>
        <end position="539"/>
    </location>
</feature>
<evidence type="ECO:0000256" key="7">
    <source>
        <dbReference type="ARBA" id="ARBA00023125"/>
    </source>
</evidence>
<protein>
    <recommendedName>
        <fullName evidence="4">Protection of telomeres protein 1</fullName>
    </recommendedName>
</protein>
<dbReference type="AlphaFoldDB" id="A0AAF0E4Z5"/>
<evidence type="ECO:0000256" key="6">
    <source>
        <dbReference type="ARBA" id="ARBA00022895"/>
    </source>
</evidence>
<dbReference type="InterPro" id="IPR032042">
    <property type="entry name" value="POT1PC"/>
</dbReference>
<dbReference type="GO" id="GO:0098505">
    <property type="term" value="F:G-rich strand telomeric DNA binding"/>
    <property type="evidence" value="ECO:0007669"/>
    <property type="project" value="TreeGrafter"/>
</dbReference>
<dbReference type="SMART" id="SM00976">
    <property type="entry name" value="Telo_bind"/>
    <property type="match status" value="1"/>
</dbReference>
<dbReference type="PANTHER" id="PTHR14513">
    <property type="entry name" value="PROTECTION OF TELOMERES 1"/>
    <property type="match status" value="1"/>
</dbReference>
<feature type="region of interest" description="Disordered" evidence="9">
    <location>
        <begin position="510"/>
        <end position="551"/>
    </location>
</feature>
<keyword evidence="8" id="KW-0539">Nucleus</keyword>
<dbReference type="InterPro" id="IPR012340">
    <property type="entry name" value="NA-bd_OB-fold"/>
</dbReference>
<evidence type="ECO:0000256" key="2">
    <source>
        <dbReference type="ARBA" id="ARBA00004574"/>
    </source>
</evidence>
<evidence type="ECO:0000256" key="9">
    <source>
        <dbReference type="SAM" id="MobiDB-lite"/>
    </source>
</evidence>
<comment type="subcellular location">
    <subcellularLocation>
        <location evidence="2">Chromosome</location>
        <location evidence="2">Telomere</location>
    </subcellularLocation>
    <subcellularLocation>
        <location evidence="1">Nucleus</location>
    </subcellularLocation>
</comment>
<evidence type="ECO:0000256" key="3">
    <source>
        <dbReference type="ARBA" id="ARBA00008442"/>
    </source>
</evidence>
<dbReference type="Gene3D" id="2.40.50.140">
    <property type="entry name" value="Nucleic acid-binding proteins"/>
    <property type="match status" value="2"/>
</dbReference>
<evidence type="ECO:0000256" key="4">
    <source>
        <dbReference type="ARBA" id="ARBA00015253"/>
    </source>
</evidence>
<dbReference type="GO" id="GO:0000783">
    <property type="term" value="C:nuclear telomere cap complex"/>
    <property type="evidence" value="ECO:0007669"/>
    <property type="project" value="TreeGrafter"/>
</dbReference>
<dbReference type="PANTHER" id="PTHR14513:SF0">
    <property type="entry name" value="PROTECTION OF TELOMERES PROTEIN 1"/>
    <property type="match status" value="1"/>
</dbReference>
<evidence type="ECO:0000256" key="8">
    <source>
        <dbReference type="ARBA" id="ARBA00023242"/>
    </source>
</evidence>
<keyword evidence="6" id="KW-0779">Telomere</keyword>
<reference evidence="11" key="1">
    <citation type="submission" date="2023-03" db="EMBL/GenBank/DDBJ databases">
        <title>Mating type loci evolution in Malassezia.</title>
        <authorList>
            <person name="Coelho M.A."/>
        </authorList>
    </citation>
    <scope>NUCLEOTIDE SEQUENCE</scope>
    <source>
        <strain evidence="11">CBS 10434</strain>
    </source>
</reference>